<keyword evidence="2" id="KW-1185">Reference proteome</keyword>
<name>A0ABP1FMF5_9CHLO</name>
<proteinExistence type="predicted"/>
<sequence length="104" mass="11394">MKLRSSQTRSTSSPRGDYIYRIYGERRLGEGLSFVAERGKGLHAAECISLRQGTVDRIVSMILASPYLLLHGPPQSGITSLLELVYNRAVALHSGVEQPALDLP</sequence>
<evidence type="ECO:0000313" key="1">
    <source>
        <dbReference type="EMBL" id="CAL5219217.1"/>
    </source>
</evidence>
<reference evidence="1 2" key="1">
    <citation type="submission" date="2024-06" db="EMBL/GenBank/DDBJ databases">
        <authorList>
            <person name="Kraege A."/>
            <person name="Thomma B."/>
        </authorList>
    </citation>
    <scope>NUCLEOTIDE SEQUENCE [LARGE SCALE GENOMIC DNA]</scope>
</reference>
<gene>
    <name evidence="1" type="primary">g1009</name>
    <name evidence="1" type="ORF">VP750_LOCUS876</name>
</gene>
<dbReference type="EMBL" id="CAXHTA020000002">
    <property type="protein sequence ID" value="CAL5219217.1"/>
    <property type="molecule type" value="Genomic_DNA"/>
</dbReference>
<accession>A0ABP1FMF5</accession>
<organism evidence="1 2">
    <name type="scientific">Coccomyxa viridis</name>
    <dbReference type="NCBI Taxonomy" id="1274662"/>
    <lineage>
        <taxon>Eukaryota</taxon>
        <taxon>Viridiplantae</taxon>
        <taxon>Chlorophyta</taxon>
        <taxon>core chlorophytes</taxon>
        <taxon>Trebouxiophyceae</taxon>
        <taxon>Trebouxiophyceae incertae sedis</taxon>
        <taxon>Coccomyxaceae</taxon>
        <taxon>Coccomyxa</taxon>
    </lineage>
</organism>
<evidence type="ECO:0000313" key="2">
    <source>
        <dbReference type="Proteomes" id="UP001497392"/>
    </source>
</evidence>
<comment type="caution">
    <text evidence="1">The sequence shown here is derived from an EMBL/GenBank/DDBJ whole genome shotgun (WGS) entry which is preliminary data.</text>
</comment>
<protein>
    <submittedName>
        <fullName evidence="1">G1009 protein</fullName>
    </submittedName>
</protein>
<dbReference type="Proteomes" id="UP001497392">
    <property type="component" value="Unassembled WGS sequence"/>
</dbReference>